<keyword evidence="7 10" id="KW-1133">Transmembrane helix</keyword>
<feature type="transmembrane region" description="Helical" evidence="10">
    <location>
        <begin position="50"/>
        <end position="72"/>
    </location>
</feature>
<dbReference type="PANTHER" id="PTHR43386:SF24">
    <property type="entry name" value="OLIGOPEPTIDE TRANSPORT SYSTEM PERMEASE PROTEIN AMID"/>
    <property type="match status" value="1"/>
</dbReference>
<evidence type="ECO:0000313" key="13">
    <source>
        <dbReference type="Proteomes" id="UP000032722"/>
    </source>
</evidence>
<keyword evidence="2 10" id="KW-0813">Transport</keyword>
<dbReference type="PROSITE" id="PS50928">
    <property type="entry name" value="ABC_TM1"/>
    <property type="match status" value="1"/>
</dbReference>
<dbReference type="AlphaFoldDB" id="A0A0D5ZJW4"/>
<dbReference type="EMBL" id="CP011021">
    <property type="protein sequence ID" value="AKA49965.1"/>
    <property type="molecule type" value="Genomic_DNA"/>
</dbReference>
<feature type="domain" description="ABC transmembrane type-1" evidence="11">
    <location>
        <begin position="274"/>
        <end position="459"/>
    </location>
</feature>
<dbReference type="Gene3D" id="1.10.3720.10">
    <property type="entry name" value="MetI-like"/>
    <property type="match status" value="1"/>
</dbReference>
<evidence type="ECO:0000256" key="5">
    <source>
        <dbReference type="ARBA" id="ARBA00022856"/>
    </source>
</evidence>
<feature type="transmembrane region" description="Helical" evidence="10">
    <location>
        <begin position="276"/>
        <end position="297"/>
    </location>
</feature>
<dbReference type="Proteomes" id="UP000032722">
    <property type="component" value="Chromosome"/>
</dbReference>
<evidence type="ECO:0000256" key="4">
    <source>
        <dbReference type="ARBA" id="ARBA00022692"/>
    </source>
</evidence>
<dbReference type="GO" id="GO:0055085">
    <property type="term" value="P:transmembrane transport"/>
    <property type="evidence" value="ECO:0007669"/>
    <property type="project" value="InterPro"/>
</dbReference>
<protein>
    <recommendedName>
        <fullName evidence="11">ABC transmembrane type-1 domain-containing protein</fullName>
    </recommendedName>
</protein>
<keyword evidence="3" id="KW-1003">Cell membrane</keyword>
<dbReference type="InterPro" id="IPR035906">
    <property type="entry name" value="MetI-like_sf"/>
</dbReference>
<feature type="transmembrane region" description="Helical" evidence="10">
    <location>
        <begin position="438"/>
        <end position="462"/>
    </location>
</feature>
<evidence type="ECO:0000256" key="1">
    <source>
        <dbReference type="ARBA" id="ARBA00004651"/>
    </source>
</evidence>
<dbReference type="PANTHER" id="PTHR43386">
    <property type="entry name" value="OLIGOPEPTIDE TRANSPORT SYSTEM PERMEASE PROTEIN APPC"/>
    <property type="match status" value="1"/>
</dbReference>
<dbReference type="GO" id="GO:0005886">
    <property type="term" value="C:plasma membrane"/>
    <property type="evidence" value="ECO:0007669"/>
    <property type="project" value="UniProtKB-SubCell"/>
</dbReference>
<dbReference type="InterPro" id="IPR050366">
    <property type="entry name" value="BP-dependent_transpt_permease"/>
</dbReference>
<evidence type="ECO:0000256" key="7">
    <source>
        <dbReference type="ARBA" id="ARBA00022989"/>
    </source>
</evidence>
<dbReference type="InterPro" id="IPR000515">
    <property type="entry name" value="MetI-like"/>
</dbReference>
<evidence type="ECO:0000313" key="12">
    <source>
        <dbReference type="EMBL" id="AKA49965.1"/>
    </source>
</evidence>
<keyword evidence="5" id="KW-0571">Peptide transport</keyword>
<evidence type="ECO:0000256" key="9">
    <source>
        <dbReference type="ARBA" id="ARBA00024202"/>
    </source>
</evidence>
<reference evidence="12 13" key="1">
    <citation type="journal article" date="2015" name="Genome Announc.">
        <title>Complete Genome Sequence of Mycoplasma meleagridis, a Possible Emerging Pathogen in Chickens.</title>
        <authorList>
            <person name="Abolnik C."/>
        </authorList>
    </citation>
    <scope>NUCLEOTIDE SEQUENCE [LARGE SCALE GENOMIC DNA]</scope>
    <source>
        <strain evidence="12 13">B2096 8B</strain>
    </source>
</reference>
<dbReference type="PATRIC" id="fig|29556.3.peg.350"/>
<dbReference type="Pfam" id="PF00528">
    <property type="entry name" value="BPD_transp_1"/>
    <property type="match status" value="1"/>
</dbReference>
<sequence>MSTREFNRKYGLNINANSNDLFKRVSNSGNNFVNVAGKPKKILIEILKRFFTNWAAVACTIIFIIILILSIVSTLSSAHDSTKSISDTMFFNVPEWDRSTNSLKVDENGNLSFITMKGSPYVKYLPPSYNHWTSKTLFISDEDYSKYINAFKKDYFGVLYNDYIKSAKDPGSAIRIITKTVVQANGQAVDSKEVQLNTYQFYRAMNLYIFLGSIFKGVDLNAAGVSENQIREIIAQIEKLNPSNPNLYPNSILGTNELGIDIWTSSWVGTWNAIKLALIIATIQTIIGVAVGCYLGFHVGSWIDTIIMRLIEIFVAPPALIWLLLFASTFGTSDWTLIFALVFTGWTGAVGGTRLFIITVKDSEFITASKSVGASKARLIYKHALPAIIGKIANSYVSRIPGIIMSISSLAFLGFFKGDNTNLGALLVSAASQAGTNFWILLLPSVILLSISVSLHFMAIGLHDALDPRVIKVK</sequence>
<keyword evidence="4 10" id="KW-0812">Transmembrane</keyword>
<comment type="similarity">
    <text evidence="9">Belongs to the binding-protein-dependent transport system permease family. OppBC subfamily.</text>
</comment>
<dbReference type="GO" id="GO:0015031">
    <property type="term" value="P:protein transport"/>
    <property type="evidence" value="ECO:0007669"/>
    <property type="project" value="UniProtKB-KW"/>
</dbReference>
<name>A0A0D5ZJW4_9BACT</name>
<dbReference type="HOGENOM" id="CLU_028518_1_0_14"/>
<evidence type="ECO:0000256" key="10">
    <source>
        <dbReference type="RuleBase" id="RU363032"/>
    </source>
</evidence>
<proteinExistence type="inferred from homology"/>
<gene>
    <name evidence="12" type="ORF">VO56_01720</name>
</gene>
<feature type="transmembrane region" description="Helical" evidence="10">
    <location>
        <begin position="337"/>
        <end position="357"/>
    </location>
</feature>
<evidence type="ECO:0000259" key="11">
    <source>
        <dbReference type="PROSITE" id="PS50928"/>
    </source>
</evidence>
<accession>A0A0D5ZJW4</accession>
<organism evidence="13">
    <name type="scientific">Mycoplasmopsis gallinacea</name>
    <dbReference type="NCBI Taxonomy" id="29556"/>
    <lineage>
        <taxon>Bacteria</taxon>
        <taxon>Bacillati</taxon>
        <taxon>Mycoplasmatota</taxon>
        <taxon>Mycoplasmoidales</taxon>
        <taxon>Metamycoplasmataceae</taxon>
        <taxon>Mycoplasmopsis</taxon>
    </lineage>
</organism>
<evidence type="ECO:0000256" key="3">
    <source>
        <dbReference type="ARBA" id="ARBA00022475"/>
    </source>
</evidence>
<keyword evidence="8 10" id="KW-0472">Membrane</keyword>
<keyword evidence="6" id="KW-0653">Protein transport</keyword>
<dbReference type="GO" id="GO:0015833">
    <property type="term" value="P:peptide transport"/>
    <property type="evidence" value="ECO:0007669"/>
    <property type="project" value="UniProtKB-KW"/>
</dbReference>
<dbReference type="CDD" id="cd06261">
    <property type="entry name" value="TM_PBP2"/>
    <property type="match status" value="1"/>
</dbReference>
<evidence type="ECO:0000256" key="6">
    <source>
        <dbReference type="ARBA" id="ARBA00022927"/>
    </source>
</evidence>
<evidence type="ECO:0000256" key="8">
    <source>
        <dbReference type="ARBA" id="ARBA00023136"/>
    </source>
</evidence>
<evidence type="ECO:0000256" key="2">
    <source>
        <dbReference type="ARBA" id="ARBA00022448"/>
    </source>
</evidence>
<comment type="subcellular location">
    <subcellularLocation>
        <location evidence="1 10">Cell membrane</location>
        <topology evidence="1 10">Multi-pass membrane protein</topology>
    </subcellularLocation>
</comment>
<dbReference type="KEGG" id="mgb:VO56_01720"/>
<feature type="transmembrane region" description="Helical" evidence="10">
    <location>
        <begin position="309"/>
        <end position="331"/>
    </location>
</feature>
<dbReference type="SUPFAM" id="SSF161098">
    <property type="entry name" value="MetI-like"/>
    <property type="match status" value="1"/>
</dbReference>